<dbReference type="InterPro" id="IPR002213">
    <property type="entry name" value="UDP_glucos_trans"/>
</dbReference>
<reference evidence="5 6" key="1">
    <citation type="journal article" date="2019" name="Sci. Rep.">
        <title>A high-quality genome of Eragrostis curvula grass provides insights into Poaceae evolution and supports new strategies to enhance forage quality.</title>
        <authorList>
            <person name="Carballo J."/>
            <person name="Santos B.A.C.M."/>
            <person name="Zappacosta D."/>
            <person name="Garbus I."/>
            <person name="Selva J.P."/>
            <person name="Gallo C.A."/>
            <person name="Diaz A."/>
            <person name="Albertini E."/>
            <person name="Caccamo M."/>
            <person name="Echenique V."/>
        </authorList>
    </citation>
    <scope>NUCLEOTIDE SEQUENCE [LARGE SCALE GENOMIC DNA]</scope>
    <source>
        <strain evidence="6">cv. Victoria</strain>
        <tissue evidence="5">Leaf</tissue>
    </source>
</reference>
<dbReference type="OrthoDB" id="5835829at2759"/>
<proteinExistence type="inferred from homology"/>
<dbReference type="EC" id="2.4.1.-" evidence="4"/>
<dbReference type="FunFam" id="3.40.50.2000:FF:000082">
    <property type="entry name" value="Glycosyltransferase"/>
    <property type="match status" value="1"/>
</dbReference>
<evidence type="ECO:0000256" key="4">
    <source>
        <dbReference type="RuleBase" id="RU362057"/>
    </source>
</evidence>
<dbReference type="CDD" id="cd03784">
    <property type="entry name" value="GT1_Gtf-like"/>
    <property type="match status" value="1"/>
</dbReference>
<dbReference type="PANTHER" id="PTHR48048">
    <property type="entry name" value="GLYCOSYLTRANSFERASE"/>
    <property type="match status" value="1"/>
</dbReference>
<dbReference type="Gramene" id="TVU35188">
    <property type="protein sequence ID" value="TVU35188"/>
    <property type="gene ID" value="EJB05_17065"/>
</dbReference>
<evidence type="ECO:0000313" key="5">
    <source>
        <dbReference type="EMBL" id="TVU35188.1"/>
    </source>
</evidence>
<dbReference type="SUPFAM" id="SSF53756">
    <property type="entry name" value="UDP-Glycosyltransferase/glycogen phosphorylase"/>
    <property type="match status" value="1"/>
</dbReference>
<dbReference type="GO" id="GO:0035251">
    <property type="term" value="F:UDP-glucosyltransferase activity"/>
    <property type="evidence" value="ECO:0007669"/>
    <property type="project" value="InterPro"/>
</dbReference>
<keyword evidence="3" id="KW-0328">Glycosyltransferase</keyword>
<dbReference type="InterPro" id="IPR050481">
    <property type="entry name" value="UDP-glycosyltransf_plant"/>
</dbReference>
<protein>
    <recommendedName>
        <fullName evidence="4">Glycosyltransferase</fullName>
        <ecNumber evidence="4">2.4.1.-</ecNumber>
    </recommendedName>
</protein>
<dbReference type="Pfam" id="PF00201">
    <property type="entry name" value="UDPGT"/>
    <property type="match status" value="1"/>
</dbReference>
<sequence length="475" mass="51931">MEPGRCVVMYAGFGLGHLTPMVELAKLFVRRGLAVTIAVPTTPRPLPANALAGAPTVASLAAANTSISFHLLPPPHYPDPDPTPFVRMLDMLRLCTPSLRELLRSLPSVAALVVDAFCAHAVDVAAELRVPAYVYCTSSASAFASFLHLPYYLSKTGNSLGDMGKEELLHFPGLPPIPASDMPSTLRNREDRDYKVRAELYARVAEASGMLVNTFEWLEARAVKALREGACAPDRRMPPVYCVGPLVAADASVEADQSERHACLAWLDAQPDRSVVFLCFGSLGSVSAPQLNEIARGLESSGHRFLWVLRSPPDSKKFFEPRSEPDLAEKLVPDGFLERTRGRGLVVPSWAPQVEVLRHKATGAFVTHCGWNSTLEGVAAGVPLLCWPQFAEQSLNKVLIVEEMKVGVVVEGYDEEIVVCAEEVEAKVRLVMESEEGERLRERLTLAKEKAEEVLMDGGPSRLAFDEFLKDLAEF</sequence>
<name>A0A5J9VHJ3_9POAL</name>
<keyword evidence="2 3" id="KW-0808">Transferase</keyword>
<comment type="similarity">
    <text evidence="1 3">Belongs to the UDP-glycosyltransferase family.</text>
</comment>
<dbReference type="EMBL" id="RWGY01000009">
    <property type="protein sequence ID" value="TVU35188.1"/>
    <property type="molecule type" value="Genomic_DNA"/>
</dbReference>
<gene>
    <name evidence="5" type="ORF">EJB05_17065</name>
</gene>
<organism evidence="5 6">
    <name type="scientific">Eragrostis curvula</name>
    <name type="common">weeping love grass</name>
    <dbReference type="NCBI Taxonomy" id="38414"/>
    <lineage>
        <taxon>Eukaryota</taxon>
        <taxon>Viridiplantae</taxon>
        <taxon>Streptophyta</taxon>
        <taxon>Embryophyta</taxon>
        <taxon>Tracheophyta</taxon>
        <taxon>Spermatophyta</taxon>
        <taxon>Magnoliopsida</taxon>
        <taxon>Liliopsida</taxon>
        <taxon>Poales</taxon>
        <taxon>Poaceae</taxon>
        <taxon>PACMAD clade</taxon>
        <taxon>Chloridoideae</taxon>
        <taxon>Eragrostideae</taxon>
        <taxon>Eragrostidinae</taxon>
        <taxon>Eragrostis</taxon>
    </lineage>
</organism>
<feature type="non-terminal residue" evidence="5">
    <location>
        <position position="1"/>
    </location>
</feature>
<dbReference type="PROSITE" id="PS00375">
    <property type="entry name" value="UDPGT"/>
    <property type="match status" value="1"/>
</dbReference>
<comment type="caution">
    <text evidence="5">The sequence shown here is derived from an EMBL/GenBank/DDBJ whole genome shotgun (WGS) entry which is preliminary data.</text>
</comment>
<dbReference type="Gene3D" id="3.40.50.2000">
    <property type="entry name" value="Glycogen Phosphorylase B"/>
    <property type="match status" value="2"/>
</dbReference>
<dbReference type="AlphaFoldDB" id="A0A5J9VHJ3"/>
<evidence type="ECO:0000256" key="1">
    <source>
        <dbReference type="ARBA" id="ARBA00009995"/>
    </source>
</evidence>
<dbReference type="PANTHER" id="PTHR48048:SF21">
    <property type="entry name" value="GLYCOSYLTRANSFERASE"/>
    <property type="match status" value="1"/>
</dbReference>
<evidence type="ECO:0000256" key="3">
    <source>
        <dbReference type="RuleBase" id="RU003718"/>
    </source>
</evidence>
<accession>A0A5J9VHJ3</accession>
<evidence type="ECO:0000256" key="2">
    <source>
        <dbReference type="ARBA" id="ARBA00022679"/>
    </source>
</evidence>
<evidence type="ECO:0000313" key="6">
    <source>
        <dbReference type="Proteomes" id="UP000324897"/>
    </source>
</evidence>
<dbReference type="InterPro" id="IPR035595">
    <property type="entry name" value="UDP_glycos_trans_CS"/>
</dbReference>
<dbReference type="FunFam" id="3.40.50.2000:FF:000020">
    <property type="entry name" value="Glycosyltransferase"/>
    <property type="match status" value="1"/>
</dbReference>
<dbReference type="Proteomes" id="UP000324897">
    <property type="component" value="Unassembled WGS sequence"/>
</dbReference>
<keyword evidence="6" id="KW-1185">Reference proteome</keyword>